<comment type="subcellular location">
    <subcellularLocation>
        <location evidence="1">Cell outer membrane</location>
        <topology evidence="1">Multi-pass membrane protein</topology>
    </subcellularLocation>
</comment>
<dbReference type="InterPro" id="IPR012910">
    <property type="entry name" value="Plug_dom"/>
</dbReference>
<evidence type="ECO:0000256" key="1">
    <source>
        <dbReference type="PROSITE-ProRule" id="PRU01360"/>
    </source>
</evidence>
<organism evidence="4 5">
    <name type="scientific">Parabacteroides faecis</name>
    <dbReference type="NCBI Taxonomy" id="1217282"/>
    <lineage>
        <taxon>Bacteria</taxon>
        <taxon>Pseudomonadati</taxon>
        <taxon>Bacteroidota</taxon>
        <taxon>Bacteroidia</taxon>
        <taxon>Bacteroidales</taxon>
        <taxon>Tannerellaceae</taxon>
        <taxon>Parabacteroides</taxon>
    </lineage>
</organism>
<keyword evidence="1" id="KW-0998">Cell outer membrane</keyword>
<evidence type="ECO:0000256" key="2">
    <source>
        <dbReference type="SAM" id="SignalP"/>
    </source>
</evidence>
<evidence type="ECO:0000313" key="4">
    <source>
        <dbReference type="EMBL" id="MBB4624381.1"/>
    </source>
</evidence>
<keyword evidence="1" id="KW-1134">Transmembrane beta strand</keyword>
<name>A0ABR6KSA3_9BACT</name>
<protein>
    <submittedName>
        <fullName evidence="4">TonB-linked SusC/RagA family outer membrane protein</fullName>
    </submittedName>
</protein>
<evidence type="ECO:0000259" key="3">
    <source>
        <dbReference type="Pfam" id="PF07715"/>
    </source>
</evidence>
<proteinExistence type="inferred from homology"/>
<dbReference type="Proteomes" id="UP000533637">
    <property type="component" value="Unassembled WGS sequence"/>
</dbReference>
<dbReference type="InterPro" id="IPR023996">
    <property type="entry name" value="TonB-dep_OMP_SusC/RagA"/>
</dbReference>
<dbReference type="Pfam" id="PF07715">
    <property type="entry name" value="Plug"/>
    <property type="match status" value="1"/>
</dbReference>
<comment type="similarity">
    <text evidence="1">Belongs to the TonB-dependent receptor family.</text>
</comment>
<dbReference type="PROSITE" id="PS52016">
    <property type="entry name" value="TONB_DEPENDENT_REC_3"/>
    <property type="match status" value="1"/>
</dbReference>
<reference evidence="4 5" key="1">
    <citation type="submission" date="2020-08" db="EMBL/GenBank/DDBJ databases">
        <title>Genomic Encyclopedia of Type Strains, Phase IV (KMG-IV): sequencing the most valuable type-strain genomes for metagenomic binning, comparative biology and taxonomic classification.</title>
        <authorList>
            <person name="Goeker M."/>
        </authorList>
    </citation>
    <scope>NUCLEOTIDE SEQUENCE [LARGE SCALE GENOMIC DNA]</scope>
    <source>
        <strain evidence="4 5">DSM 102983</strain>
    </source>
</reference>
<keyword evidence="2" id="KW-0732">Signal</keyword>
<dbReference type="InterPro" id="IPR039426">
    <property type="entry name" value="TonB-dep_rcpt-like"/>
</dbReference>
<dbReference type="EMBL" id="JACHOC010000010">
    <property type="protein sequence ID" value="MBB4624381.1"/>
    <property type="molecule type" value="Genomic_DNA"/>
</dbReference>
<dbReference type="Gene3D" id="2.170.130.10">
    <property type="entry name" value="TonB-dependent receptor, plug domain"/>
    <property type="match status" value="1"/>
</dbReference>
<accession>A0ABR6KSA3</accession>
<dbReference type="InterPro" id="IPR023997">
    <property type="entry name" value="TonB-dep_OMP_SusC/RagA_CS"/>
</dbReference>
<gene>
    <name evidence="4" type="ORF">GGQ57_004312</name>
</gene>
<keyword evidence="1" id="KW-0472">Membrane</keyword>
<evidence type="ECO:0000313" key="5">
    <source>
        <dbReference type="Proteomes" id="UP000533637"/>
    </source>
</evidence>
<sequence>MKIIREIYVATFLSVSVLSYAQDASTTIKVVDKQNNPLIGVKVALKDNMSNGSLTDERGQVSLDDTQKGDILIVQASDGSRKDIQVKEGMNVVVLDGRSKPVNRGFNLSGRNEESTAAVSTIYMQSAKTSDINPANSLYGKLTGLTSLQATTVAWSSDPEMFVRGTGTTGTKTPLILIDGFERPLSSLSQDEIESVTVLKDAASQALYGVRGANGVILVTTKRGEFSGMKVKASYQFGLNTPFRIPTMANGYQYAQAMNEALQMDGLAALYSQSDLAAFQSGTQPELFPSVNWADEVLKNKGTTHQFNASFTGGGKNIRYFAAINYIGDNGFMNTDHFSPDYSSQMEWDKLSARANLDINATKLTLIKLNLLGILSQHNRPATNYPTLFPMIYNVPSAAFPIQTSTGVWGGDNIRKNPVAESVATGFSIGNDRSLYADLRILQDLSVLTPGLSAELAIAYDNQASYWDSKTKNYVYESLQPVRDNGGNITDITRVRYGQETDLSFSSSLGSQSRVTTFEAKVNYEKNWLDTHQLNTSVIYHQEENSPNGLNQTYRRQSYIGNASYAYKNKYLADLVLTYSGSSVLGNSDKYAFFPAISAGWVISSEDFMQNATAINYLKARASWGITGSDRFAYDYDKYYFKTGTSAYYFGDNNNSASGHGEIRLPNLKLKPETASKFNFGIDMEVFNRLSLSADVFYEKRTNILVNSAPIYSTVLGVTTPMLNDGEVKNYGFEAGLSWNDRIGDFTYMLAGNFTFARNEIVNMDEGYQPYDYLKNTGNRIGQYYGLEAIGFFKDETDVANSTPQSFSKVVPGDVKYKDQNNDGVIDDYDKVAIGYSTILPEITYGFTIALGYKNLSLRADFQGVANYTLVKDMESMYWPLVGNRNVSQHYLENRWTPSTPDAMYPRLTTKQNDNNFRNSSIWTENGNFLKLRNLEIAYTLPKSWANKIRLENINLFARGMNLFSVDHVKDMDPEQMYATYPSFRSYNIGLTLDF</sequence>
<dbReference type="SUPFAM" id="SSF56935">
    <property type="entry name" value="Porins"/>
    <property type="match status" value="1"/>
</dbReference>
<keyword evidence="1" id="KW-0812">Transmembrane</keyword>
<dbReference type="NCBIfam" id="TIGR04056">
    <property type="entry name" value="OMP_RagA_SusC"/>
    <property type="match status" value="1"/>
</dbReference>
<comment type="caution">
    <text evidence="4">The sequence shown here is derived from an EMBL/GenBank/DDBJ whole genome shotgun (WGS) entry which is preliminary data.</text>
</comment>
<keyword evidence="1" id="KW-0813">Transport</keyword>
<feature type="signal peptide" evidence="2">
    <location>
        <begin position="1"/>
        <end position="21"/>
    </location>
</feature>
<keyword evidence="5" id="KW-1185">Reference proteome</keyword>
<dbReference type="InterPro" id="IPR037066">
    <property type="entry name" value="Plug_dom_sf"/>
</dbReference>
<dbReference type="NCBIfam" id="TIGR04057">
    <property type="entry name" value="SusC_RagA_signa"/>
    <property type="match status" value="1"/>
</dbReference>
<dbReference type="RefSeq" id="WP_183672075.1">
    <property type="nucleotide sequence ID" value="NZ_BMPB01000009.1"/>
</dbReference>
<feature type="domain" description="TonB-dependent receptor plug" evidence="3">
    <location>
        <begin position="113"/>
        <end position="216"/>
    </location>
</feature>
<feature type="chain" id="PRO_5047170746" evidence="2">
    <location>
        <begin position="22"/>
        <end position="995"/>
    </location>
</feature>